<feature type="compositionally biased region" description="Polar residues" evidence="7">
    <location>
        <begin position="647"/>
        <end position="656"/>
    </location>
</feature>
<dbReference type="SUPFAM" id="SSF54001">
    <property type="entry name" value="Cysteine proteinases"/>
    <property type="match status" value="1"/>
</dbReference>
<dbReference type="InterPro" id="IPR001394">
    <property type="entry name" value="Peptidase_C19_UCH"/>
</dbReference>
<dbReference type="PROSITE" id="PS00972">
    <property type="entry name" value="USP_1"/>
    <property type="match status" value="1"/>
</dbReference>
<dbReference type="GO" id="GO:0004843">
    <property type="term" value="F:cysteine-type deubiquitinase activity"/>
    <property type="evidence" value="ECO:0007669"/>
    <property type="project" value="UniProtKB-UniRule"/>
</dbReference>
<dbReference type="GO" id="GO:0005634">
    <property type="term" value="C:nucleus"/>
    <property type="evidence" value="ECO:0007669"/>
    <property type="project" value="TreeGrafter"/>
</dbReference>
<comment type="catalytic activity">
    <reaction evidence="1 6">
        <text>Thiol-dependent hydrolysis of ester, thioester, amide, peptide and isopeptide bonds formed by the C-terminal Gly of ubiquitin (a 76-residue protein attached to proteins as an intracellular targeting signal).</text>
        <dbReference type="EC" id="3.4.19.12"/>
    </reaction>
</comment>
<feature type="compositionally biased region" description="Pro residues" evidence="7">
    <location>
        <begin position="89"/>
        <end position="107"/>
    </location>
</feature>
<dbReference type="GO" id="GO:0005829">
    <property type="term" value="C:cytosol"/>
    <property type="evidence" value="ECO:0007669"/>
    <property type="project" value="TreeGrafter"/>
</dbReference>
<dbReference type="PANTHER" id="PTHR24006">
    <property type="entry name" value="UBIQUITIN CARBOXYL-TERMINAL HYDROLASE"/>
    <property type="match status" value="1"/>
</dbReference>
<evidence type="ECO:0000256" key="6">
    <source>
        <dbReference type="RuleBase" id="RU366025"/>
    </source>
</evidence>
<dbReference type="InterPro" id="IPR018200">
    <property type="entry name" value="USP_CS"/>
</dbReference>
<comment type="caution">
    <text evidence="9">The sequence shown here is derived from an EMBL/GenBank/DDBJ whole genome shotgun (WGS) entry which is preliminary data.</text>
</comment>
<feature type="compositionally biased region" description="Polar residues" evidence="7">
    <location>
        <begin position="470"/>
        <end position="484"/>
    </location>
</feature>
<evidence type="ECO:0000256" key="5">
    <source>
        <dbReference type="ARBA" id="ARBA00022807"/>
    </source>
</evidence>
<dbReference type="PROSITE" id="PS50235">
    <property type="entry name" value="USP_3"/>
    <property type="match status" value="1"/>
</dbReference>
<name>A0AAD6IY08_DREDA</name>
<evidence type="ECO:0000259" key="8">
    <source>
        <dbReference type="PROSITE" id="PS50235"/>
    </source>
</evidence>
<feature type="compositionally biased region" description="Polar residues" evidence="7">
    <location>
        <begin position="344"/>
        <end position="355"/>
    </location>
</feature>
<evidence type="ECO:0000313" key="9">
    <source>
        <dbReference type="EMBL" id="KAJ6260387.1"/>
    </source>
</evidence>
<feature type="compositionally biased region" description="Low complexity" evidence="7">
    <location>
        <begin position="221"/>
        <end position="231"/>
    </location>
</feature>
<feature type="compositionally biased region" description="Low complexity" evidence="7">
    <location>
        <begin position="309"/>
        <end position="321"/>
    </location>
</feature>
<dbReference type="GO" id="GO:0006508">
    <property type="term" value="P:proteolysis"/>
    <property type="evidence" value="ECO:0007669"/>
    <property type="project" value="UniProtKB-KW"/>
</dbReference>
<feature type="region of interest" description="Disordered" evidence="7">
    <location>
        <begin position="280"/>
        <end position="484"/>
    </location>
</feature>
<protein>
    <recommendedName>
        <fullName evidence="6">Ubiquitin carboxyl-terminal hydrolase</fullName>
        <ecNumber evidence="6">3.4.19.12</ecNumber>
    </recommendedName>
</protein>
<evidence type="ECO:0000256" key="1">
    <source>
        <dbReference type="ARBA" id="ARBA00000707"/>
    </source>
</evidence>
<feature type="domain" description="USP" evidence="8">
    <location>
        <begin position="515"/>
        <end position="923"/>
    </location>
</feature>
<proteinExistence type="inferred from homology"/>
<feature type="compositionally biased region" description="Low complexity" evidence="7">
    <location>
        <begin position="64"/>
        <end position="88"/>
    </location>
</feature>
<dbReference type="Proteomes" id="UP001221413">
    <property type="component" value="Unassembled WGS sequence"/>
</dbReference>
<dbReference type="PROSITE" id="PS00973">
    <property type="entry name" value="USP_2"/>
    <property type="match status" value="1"/>
</dbReference>
<comment type="similarity">
    <text evidence="6">Belongs to the peptidase C19 family.</text>
</comment>
<feature type="region of interest" description="Disordered" evidence="7">
    <location>
        <begin position="644"/>
        <end position="668"/>
    </location>
</feature>
<feature type="region of interest" description="Disordered" evidence="7">
    <location>
        <begin position="56"/>
        <end position="143"/>
    </location>
</feature>
<evidence type="ECO:0000313" key="10">
    <source>
        <dbReference type="Proteomes" id="UP001221413"/>
    </source>
</evidence>
<evidence type="ECO:0000256" key="4">
    <source>
        <dbReference type="ARBA" id="ARBA00022801"/>
    </source>
</evidence>
<dbReference type="EMBL" id="JAQGDS010000005">
    <property type="protein sequence ID" value="KAJ6260387.1"/>
    <property type="molecule type" value="Genomic_DNA"/>
</dbReference>
<feature type="region of interest" description="Disordered" evidence="7">
    <location>
        <begin position="864"/>
        <end position="909"/>
    </location>
</feature>
<feature type="compositionally biased region" description="Pro residues" evidence="7">
    <location>
        <begin position="203"/>
        <end position="220"/>
    </location>
</feature>
<dbReference type="InterPro" id="IPR050164">
    <property type="entry name" value="Peptidase_C19"/>
</dbReference>
<keyword evidence="3 6" id="KW-0833">Ubl conjugation pathway</keyword>
<evidence type="ECO:0000256" key="7">
    <source>
        <dbReference type="SAM" id="MobiDB-lite"/>
    </source>
</evidence>
<dbReference type="InterPro" id="IPR028889">
    <property type="entry name" value="USP"/>
</dbReference>
<feature type="compositionally biased region" description="Basic residues" evidence="7">
    <location>
        <begin position="288"/>
        <end position="297"/>
    </location>
</feature>
<dbReference type="Pfam" id="PF00443">
    <property type="entry name" value="UCH"/>
    <property type="match status" value="1"/>
</dbReference>
<dbReference type="InterPro" id="IPR038765">
    <property type="entry name" value="Papain-like_cys_pep_sf"/>
</dbReference>
<keyword evidence="10" id="KW-1185">Reference proteome</keyword>
<feature type="compositionally biased region" description="Polar residues" evidence="7">
    <location>
        <begin position="452"/>
        <end position="463"/>
    </location>
</feature>
<keyword evidence="4 6" id="KW-0378">Hydrolase</keyword>
<dbReference type="PANTHER" id="PTHR24006:SF687">
    <property type="entry name" value="UBIQUITIN CARBOXYL-TERMINAL HYDROLASE 10"/>
    <property type="match status" value="1"/>
</dbReference>
<sequence length="923" mass="101316">MPTCDAARSWAVVDPFYPPRTTPSNIHCGHRNPYKEGSPNPLGFCNLIMNNHQHPQAPLHGTYLPLQMMGPPQQAPQRPQPLSHHQSQLPPPPQRPQQPHQPHPPQHPYQHHHIPYQHPHQHDPQYSQHPHLPPSQGHDFRPQHFHQHNRPVIVSTPYMPHYMNLPMLPHSAPGQFYQPPQPHHMHQMHPEVPPFYPTHRIPLQPPTDIPSPTSLPPDPVSDPTSSPSRSPEAVEEPNEARYETPITSSSSVPTSPMVPHVLPHSDGVSFKPPRLPWFSAPGQSFPARKARIPKGARSKILDQSPAKDSVSATTSTVTVLTPISNNQSSRTSEEKTPNGCSVAHSETNGTSQTATELPEDSAAPPATQKTEKSAPRPAVPVPVVPFIPAIHKPRKSTENATGPPPVELDKTPETQEEPAEVPAPVAEEIQPTTPEVPTPPPAPKSWAELVKRNTSTTATTGPSQYPPSVPNGNTATSGASAESQGRTLADVLQTFTTRQSASSRTDSTAPLVEPRGLINTGNMCFMNSILQALLFCGPFYMFLDAISRSVSFNFKGETPLIDSMIIFIREFRRVQAGANNAPSQNGAGTVALAGNPFVPEYVYEAVRGLKRFSSMRRGHQQDAEEFLNFFLDVLHEECVTAMKANPKTKQGPNSAPHSEAATSEDDEGWLEVGHKRKAAITREVGHVGGTSPVTKIFGGQMRNELRVSGQRSSVNREPYQSLQLDIQSGNISNIMDAIRQISIPEQLQGGDFKSARGASTSATKQTLLESVPPVLILHLKRFRYNDTGGTQKIWKGIGYPLELEIPSEVLSPARRSASNPKYKLISVVYHHGKSATNGHYTVDVRRQDGWLRIDDTVVRRISETDVATDGSMQDRESQRNGGGDENGWREVSFATKVSGKGPSAGSAPPREDKVAYLLFYELQ</sequence>
<accession>A0AAD6IY08</accession>
<keyword evidence="5 6" id="KW-0788">Thiol protease</keyword>
<evidence type="ECO:0000256" key="3">
    <source>
        <dbReference type="ARBA" id="ARBA00022786"/>
    </source>
</evidence>
<dbReference type="GO" id="GO:0016579">
    <property type="term" value="P:protein deubiquitination"/>
    <property type="evidence" value="ECO:0007669"/>
    <property type="project" value="InterPro"/>
</dbReference>
<dbReference type="EC" id="3.4.19.12" evidence="6"/>
<feature type="compositionally biased region" description="Pro residues" evidence="7">
    <location>
        <begin position="434"/>
        <end position="443"/>
    </location>
</feature>
<reference evidence="9" key="1">
    <citation type="submission" date="2023-01" db="EMBL/GenBank/DDBJ databases">
        <title>The chitinases involved in constricting ring structure development in the nematode-trapping fungus Drechslerella dactyloides.</title>
        <authorList>
            <person name="Wang R."/>
            <person name="Zhang L."/>
            <person name="Tang P."/>
            <person name="Li S."/>
            <person name="Liang L."/>
        </authorList>
    </citation>
    <scope>NUCLEOTIDE SEQUENCE</scope>
    <source>
        <strain evidence="9">YMF1.00031</strain>
    </source>
</reference>
<keyword evidence="2 6" id="KW-0645">Protease</keyword>
<evidence type="ECO:0000256" key="2">
    <source>
        <dbReference type="ARBA" id="ARBA00022670"/>
    </source>
</evidence>
<feature type="compositionally biased region" description="Low complexity" evidence="7">
    <location>
        <begin position="244"/>
        <end position="261"/>
    </location>
</feature>
<dbReference type="CDD" id="cd02257">
    <property type="entry name" value="Peptidase_C19"/>
    <property type="match status" value="1"/>
</dbReference>
<gene>
    <name evidence="9" type="ORF">Dda_4613</name>
</gene>
<dbReference type="AlphaFoldDB" id="A0AAD6IY08"/>
<dbReference type="Gene3D" id="3.90.70.10">
    <property type="entry name" value="Cysteine proteinases"/>
    <property type="match status" value="1"/>
</dbReference>
<feature type="compositionally biased region" description="Low complexity" evidence="7">
    <location>
        <begin position="420"/>
        <end position="433"/>
    </location>
</feature>
<organism evidence="9 10">
    <name type="scientific">Drechslerella dactyloides</name>
    <name type="common">Nematode-trapping fungus</name>
    <name type="synonym">Arthrobotrys dactyloides</name>
    <dbReference type="NCBI Taxonomy" id="74499"/>
    <lineage>
        <taxon>Eukaryota</taxon>
        <taxon>Fungi</taxon>
        <taxon>Dikarya</taxon>
        <taxon>Ascomycota</taxon>
        <taxon>Pezizomycotina</taxon>
        <taxon>Orbiliomycetes</taxon>
        <taxon>Orbiliales</taxon>
        <taxon>Orbiliaceae</taxon>
        <taxon>Drechslerella</taxon>
    </lineage>
</organism>
<feature type="region of interest" description="Disordered" evidence="7">
    <location>
        <begin position="181"/>
        <end position="265"/>
    </location>
</feature>